<proteinExistence type="predicted"/>
<dbReference type="RefSeq" id="WP_088157616.1">
    <property type="nucleotide sequence ID" value="NZ_NHON01000155.1"/>
</dbReference>
<accession>A0A211YVL5</accession>
<gene>
    <name evidence="1" type="ORF">BWR60_34465</name>
</gene>
<evidence type="ECO:0000313" key="1">
    <source>
        <dbReference type="EMBL" id="OWJ57062.1"/>
    </source>
</evidence>
<sequence length="73" mass="7958">MAGHVGRVDVTALEKFLADAAIAAPSRYAFVRRGKVICFYADSAVALEVGAHCFPDREFSIIDVQARKLVLPH</sequence>
<name>A0A211YVL5_9PROT</name>
<organism evidence="1 2">
    <name type="scientific">Inquilinus limosus</name>
    <dbReference type="NCBI Taxonomy" id="171674"/>
    <lineage>
        <taxon>Bacteria</taxon>
        <taxon>Pseudomonadati</taxon>
        <taxon>Pseudomonadota</taxon>
        <taxon>Alphaproteobacteria</taxon>
        <taxon>Rhodospirillales</taxon>
        <taxon>Rhodospirillaceae</taxon>
        <taxon>Inquilinus</taxon>
    </lineage>
</organism>
<keyword evidence="2" id="KW-1185">Reference proteome</keyword>
<comment type="caution">
    <text evidence="1">The sequence shown here is derived from an EMBL/GenBank/DDBJ whole genome shotgun (WGS) entry which is preliminary data.</text>
</comment>
<protein>
    <submittedName>
        <fullName evidence="1">Uncharacterized protein</fullName>
    </submittedName>
</protein>
<evidence type="ECO:0000313" key="2">
    <source>
        <dbReference type="Proteomes" id="UP000196655"/>
    </source>
</evidence>
<reference evidence="2" key="1">
    <citation type="submission" date="2017-05" db="EMBL/GenBank/DDBJ databases">
        <authorList>
            <person name="Macchi M."/>
            <person name="Festa S."/>
            <person name="Coppotelli B.M."/>
            <person name="Morelli I.S."/>
        </authorList>
    </citation>
    <scope>NUCLEOTIDE SEQUENCE [LARGE SCALE GENOMIC DNA]</scope>
    <source>
        <strain evidence="2">I</strain>
    </source>
</reference>
<dbReference type="Proteomes" id="UP000196655">
    <property type="component" value="Unassembled WGS sequence"/>
</dbReference>
<dbReference type="OrthoDB" id="7360774at2"/>
<dbReference type="EMBL" id="NHON01000155">
    <property type="protein sequence ID" value="OWJ57062.1"/>
    <property type="molecule type" value="Genomic_DNA"/>
</dbReference>
<dbReference type="AlphaFoldDB" id="A0A211YVL5"/>